<name>A0A2A7D0U1_BACAN</name>
<evidence type="ECO:0000313" key="2">
    <source>
        <dbReference type="Proteomes" id="UP000220192"/>
    </source>
</evidence>
<protein>
    <submittedName>
        <fullName evidence="1">Uncharacterized protein</fullName>
    </submittedName>
</protein>
<comment type="caution">
    <text evidence="1">The sequence shown here is derived from an EMBL/GenBank/DDBJ whole genome shotgun (WGS) entry which is preliminary data.</text>
</comment>
<organism evidence="1 2">
    <name type="scientific">Bacillus anthracis</name>
    <name type="common">anthrax bacterium</name>
    <dbReference type="NCBI Taxonomy" id="1392"/>
    <lineage>
        <taxon>Bacteria</taxon>
        <taxon>Bacillati</taxon>
        <taxon>Bacillota</taxon>
        <taxon>Bacilli</taxon>
        <taxon>Bacillales</taxon>
        <taxon>Bacillaceae</taxon>
        <taxon>Bacillus</taxon>
        <taxon>Bacillus cereus group</taxon>
    </lineage>
</organism>
<dbReference type="EMBL" id="NVLX01000070">
    <property type="protein sequence ID" value="PDZ12351.1"/>
    <property type="molecule type" value="Genomic_DNA"/>
</dbReference>
<evidence type="ECO:0000313" key="1">
    <source>
        <dbReference type="EMBL" id="PDZ12351.1"/>
    </source>
</evidence>
<proteinExistence type="predicted"/>
<feature type="non-terminal residue" evidence="1">
    <location>
        <position position="1"/>
    </location>
</feature>
<reference evidence="1 2" key="1">
    <citation type="submission" date="2017-09" db="EMBL/GenBank/DDBJ databases">
        <title>Large-scale bioinformatics analysis of Bacillus genomes uncovers conserved roles of natural products in bacterial physiology.</title>
        <authorList>
            <consortium name="Agbiome Team Llc"/>
            <person name="Bleich R.M."/>
            <person name="Grubbs K.J."/>
            <person name="Santa Maria K.C."/>
            <person name="Allen S.E."/>
            <person name="Farag S."/>
            <person name="Shank E.A."/>
            <person name="Bowers A."/>
        </authorList>
    </citation>
    <scope>NUCLEOTIDE SEQUENCE [LARGE SCALE GENOMIC DNA]</scope>
    <source>
        <strain evidence="1 2">AFS095574</strain>
    </source>
</reference>
<gene>
    <name evidence="1" type="ORF">CON16_29615</name>
</gene>
<dbReference type="Proteomes" id="UP000220192">
    <property type="component" value="Unassembled WGS sequence"/>
</dbReference>
<accession>A0A2A7D0U1</accession>
<dbReference type="AlphaFoldDB" id="A0A2A7D0U1"/>
<sequence length="66" mass="7393">FLDNIWNSYGKYTGIALSEMRHAAGSPWDQTWRQSAGIRNVSIPFELMRDHFKRAADKAKAGGVPA</sequence>
<dbReference type="RefSeq" id="WP_218923002.1">
    <property type="nucleotide sequence ID" value="NZ_NVLX01000070.1"/>
</dbReference>